<evidence type="ECO:0000256" key="1">
    <source>
        <dbReference type="SAM" id="MobiDB-lite"/>
    </source>
</evidence>
<feature type="compositionally biased region" description="Low complexity" evidence="1">
    <location>
        <begin position="167"/>
        <end position="183"/>
    </location>
</feature>
<sequence>MMRPVRLALLAGIAPFVLLVLPLASMTACGPSFQAIYEGDARFEHCYALEENPNVAMQQKGECWRDWLAHYTYGQTRDRVMYAHARAQAIRRPHELPTDEALMHAAPGEVGARAWSATPAPTSAFTPPPKTWGGDDAGTSAPGNGNWSLAPAASVSSAPGPAPGTPGAPASPGAPGAAAATSPEAPPPLAGCTGECDRGWSTCRGACKADGCETCTKTYKACLRTCAK</sequence>
<protein>
    <submittedName>
        <fullName evidence="2">Uncharacterized protein</fullName>
    </submittedName>
</protein>
<dbReference type="Proteomes" id="UP001370348">
    <property type="component" value="Chromosome"/>
</dbReference>
<evidence type="ECO:0000313" key="2">
    <source>
        <dbReference type="EMBL" id="WXB17572.1"/>
    </source>
</evidence>
<proteinExistence type="predicted"/>
<keyword evidence="3" id="KW-1185">Reference proteome</keyword>
<dbReference type="RefSeq" id="WP_394827206.1">
    <property type="nucleotide sequence ID" value="NZ_CP089984.1"/>
</dbReference>
<organism evidence="2 3">
    <name type="scientific">Pendulispora albinea</name>
    <dbReference type="NCBI Taxonomy" id="2741071"/>
    <lineage>
        <taxon>Bacteria</taxon>
        <taxon>Pseudomonadati</taxon>
        <taxon>Myxococcota</taxon>
        <taxon>Myxococcia</taxon>
        <taxon>Myxococcales</taxon>
        <taxon>Sorangiineae</taxon>
        <taxon>Pendulisporaceae</taxon>
        <taxon>Pendulispora</taxon>
    </lineage>
</organism>
<name>A0ABZ2M355_9BACT</name>
<reference evidence="2 3" key="1">
    <citation type="submission" date="2021-12" db="EMBL/GenBank/DDBJ databases">
        <title>Discovery of the Pendulisporaceae a myxobacterial family with distinct sporulation behavior and unique specialized metabolism.</title>
        <authorList>
            <person name="Garcia R."/>
            <person name="Popoff A."/>
            <person name="Bader C.D."/>
            <person name="Loehr J."/>
            <person name="Walesch S."/>
            <person name="Walt C."/>
            <person name="Boldt J."/>
            <person name="Bunk B."/>
            <person name="Haeckl F.J.F.P.J."/>
            <person name="Gunesch A.P."/>
            <person name="Birkelbach J."/>
            <person name="Nuebel U."/>
            <person name="Pietschmann T."/>
            <person name="Bach T."/>
            <person name="Mueller R."/>
        </authorList>
    </citation>
    <scope>NUCLEOTIDE SEQUENCE [LARGE SCALE GENOMIC DNA]</scope>
    <source>
        <strain evidence="2 3">MSr11954</strain>
    </source>
</reference>
<dbReference type="PROSITE" id="PS51257">
    <property type="entry name" value="PROKAR_LIPOPROTEIN"/>
    <property type="match status" value="1"/>
</dbReference>
<feature type="compositionally biased region" description="Low complexity" evidence="1">
    <location>
        <begin position="150"/>
        <end position="159"/>
    </location>
</feature>
<dbReference type="EMBL" id="CP089984">
    <property type="protein sequence ID" value="WXB17572.1"/>
    <property type="molecule type" value="Genomic_DNA"/>
</dbReference>
<gene>
    <name evidence="2" type="ORF">LZC94_09875</name>
</gene>
<evidence type="ECO:0000313" key="3">
    <source>
        <dbReference type="Proteomes" id="UP001370348"/>
    </source>
</evidence>
<feature type="region of interest" description="Disordered" evidence="1">
    <location>
        <begin position="118"/>
        <end position="188"/>
    </location>
</feature>
<accession>A0ABZ2M355</accession>